<dbReference type="GO" id="GO:0061630">
    <property type="term" value="F:ubiquitin protein ligase activity"/>
    <property type="evidence" value="ECO:0000318"/>
    <property type="project" value="GO_Central"/>
</dbReference>
<keyword evidence="8" id="KW-1185">Reference proteome</keyword>
<dbReference type="Gramene" id="TraesSYM5B03G02839120.1">
    <property type="protein sequence ID" value="TraesSYM5B03G02839120.1.CDS1"/>
    <property type="gene ID" value="TraesSYM5B03G02839120"/>
</dbReference>
<reference evidence="7" key="2">
    <citation type="submission" date="2018-10" db="UniProtKB">
        <authorList>
            <consortium name="EnsemblPlants"/>
        </authorList>
    </citation>
    <scope>IDENTIFICATION</scope>
</reference>
<dbReference type="Gramene" id="TraesRN5B0100129900.1">
    <property type="protein sequence ID" value="TraesRN5B0100129900.1"/>
    <property type="gene ID" value="TraesRN5B0100129900"/>
</dbReference>
<keyword evidence="1" id="KW-0479">Metal-binding</keyword>
<dbReference type="Gramene" id="TraesCS5B03G0127300.1">
    <property type="protein sequence ID" value="TraesCS5B03G0127300.1.CDS1"/>
    <property type="gene ID" value="TraesCS5B03G0127300"/>
</dbReference>
<evidence type="ECO:0000256" key="2">
    <source>
        <dbReference type="ARBA" id="ARBA00022771"/>
    </source>
</evidence>
<dbReference type="PANTHER" id="PTHR45931">
    <property type="entry name" value="SI:CH211-59O9.10"/>
    <property type="match status" value="1"/>
</dbReference>
<dbReference type="Proteomes" id="UP000019116">
    <property type="component" value="Chromosome 5B"/>
</dbReference>
<keyword evidence="3" id="KW-0862">Zinc</keyword>
<dbReference type="SUPFAM" id="SSF57850">
    <property type="entry name" value="RING/U-box"/>
    <property type="match status" value="1"/>
</dbReference>
<feature type="domain" description="RING-type" evidence="6">
    <location>
        <begin position="96"/>
        <end position="137"/>
    </location>
</feature>
<dbReference type="Gramene" id="TraesARI5B03G02852460.1">
    <property type="protein sequence ID" value="TraesARI5B03G02852460.1.CDS1"/>
    <property type="gene ID" value="TraesARI5B03G02852460"/>
</dbReference>
<dbReference type="EnsemblPlants" id="TraesCS5B02G049900.1">
    <property type="protein sequence ID" value="TraesCS5B02G049900.1.cds1"/>
    <property type="gene ID" value="TraesCS5B02G049900"/>
</dbReference>
<dbReference type="GO" id="GO:0005737">
    <property type="term" value="C:cytoplasm"/>
    <property type="evidence" value="ECO:0000318"/>
    <property type="project" value="GO_Central"/>
</dbReference>
<evidence type="ECO:0000256" key="5">
    <source>
        <dbReference type="SAM" id="MobiDB-lite"/>
    </source>
</evidence>
<dbReference type="InterPro" id="IPR001841">
    <property type="entry name" value="Znf_RING"/>
</dbReference>
<dbReference type="PANTHER" id="PTHR45931:SF23">
    <property type="entry name" value="OS12G0134500 PROTEIN"/>
    <property type="match status" value="1"/>
</dbReference>
<evidence type="ECO:0000313" key="8">
    <source>
        <dbReference type="Proteomes" id="UP000019116"/>
    </source>
</evidence>
<dbReference type="Gramene" id="TraesWEE_scaffold_177821_01G000100.1">
    <property type="protein sequence ID" value="TraesWEE_scaffold_177821_01G000100.1"/>
    <property type="gene ID" value="TraesWEE_scaffold_177821_01G000100"/>
</dbReference>
<name>A0A3B6LGB7_WHEAT</name>
<evidence type="ECO:0000259" key="6">
    <source>
        <dbReference type="PROSITE" id="PS50089"/>
    </source>
</evidence>
<dbReference type="InterPro" id="IPR013083">
    <property type="entry name" value="Znf_RING/FYVE/PHD"/>
</dbReference>
<dbReference type="Gramene" id="TraesJAG5B03G02810550.1">
    <property type="protein sequence ID" value="TraesJAG5B03G02810550.1.CDS1"/>
    <property type="gene ID" value="TraesJAG5B03G02810550"/>
</dbReference>
<dbReference type="Gramene" id="TraesCAD_scaffold_098983_01G000300.1">
    <property type="protein sequence ID" value="TraesCAD_scaffold_098983_01G000300.1"/>
    <property type="gene ID" value="TraesCAD_scaffold_098983_01G000300"/>
</dbReference>
<evidence type="ECO:0000313" key="7">
    <source>
        <dbReference type="EnsemblPlants" id="TraesCS5B02G049900.1.cds1"/>
    </source>
</evidence>
<accession>A0A3B6LGB7</accession>
<sequence length="155" mass="17360">MKPAAPMDVERATATAVFWTPHSCFDPMRPEPVAVGAPRPNPFQWPPRRRPGTADVRSASRGAVQERRLRHRPGVGEKAIAGLPRITAGEAREKGCSVCMEAFEEGEALRRMHCSHAFHEDCISMWLSVSHLCPLCRFALRTQGQEDEEERTGRE</sequence>
<dbReference type="Gramene" id="TraesLAC5B03G02764710.1">
    <property type="protein sequence ID" value="TraesLAC5B03G02764710.1.CDS1"/>
    <property type="gene ID" value="TraesLAC5B03G02764710"/>
</dbReference>
<dbReference type="Gene3D" id="3.30.40.10">
    <property type="entry name" value="Zinc/RING finger domain, C3HC4 (zinc finger)"/>
    <property type="match status" value="1"/>
</dbReference>
<dbReference type="GO" id="GO:0008270">
    <property type="term" value="F:zinc ion binding"/>
    <property type="evidence" value="ECO:0007669"/>
    <property type="project" value="UniProtKB-KW"/>
</dbReference>
<dbReference type="AlphaFoldDB" id="A0A3B6LGB7"/>
<dbReference type="Gramene" id="TraesCS5B02G049900.1">
    <property type="protein sequence ID" value="TraesCS5B02G049900.1.cds1"/>
    <property type="gene ID" value="TraesCS5B02G049900"/>
</dbReference>
<dbReference type="Gramene" id="TraesROB_scaffold_170347_01G000100.1">
    <property type="protein sequence ID" value="TraesROB_scaffold_170347_01G000100.1"/>
    <property type="gene ID" value="TraesROB_scaffold_170347_01G000100"/>
</dbReference>
<dbReference type="SMART" id="SM00184">
    <property type="entry name" value="RING"/>
    <property type="match status" value="1"/>
</dbReference>
<dbReference type="Gramene" id="TraesNOR5B03G02835240.1">
    <property type="protein sequence ID" value="TraesNOR5B03G02835240.1.CDS1"/>
    <property type="gene ID" value="TraesNOR5B03G02835240"/>
</dbReference>
<evidence type="ECO:0000256" key="3">
    <source>
        <dbReference type="ARBA" id="ARBA00022833"/>
    </source>
</evidence>
<dbReference type="Gramene" id="TraesCLE_scaffold_155701_01G000100.1">
    <property type="protein sequence ID" value="TraesCLE_scaffold_155701_01G000100.1"/>
    <property type="gene ID" value="TraesCLE_scaffold_155701_01G000100"/>
</dbReference>
<dbReference type="Gramene" id="TraesJUL5B03G02830630.1">
    <property type="protein sequence ID" value="TraesJUL5B03G02830630.1.CDS1"/>
    <property type="gene ID" value="TraesJUL5B03G02830630"/>
</dbReference>
<evidence type="ECO:0000256" key="1">
    <source>
        <dbReference type="ARBA" id="ARBA00022723"/>
    </source>
</evidence>
<protein>
    <recommendedName>
        <fullName evidence="6">RING-type domain-containing protein</fullName>
    </recommendedName>
</protein>
<dbReference type="STRING" id="4565.A0A3B6LGB7"/>
<dbReference type="GO" id="GO:0016567">
    <property type="term" value="P:protein ubiquitination"/>
    <property type="evidence" value="ECO:0000318"/>
    <property type="project" value="GO_Central"/>
</dbReference>
<proteinExistence type="predicted"/>
<dbReference type="Pfam" id="PF13639">
    <property type="entry name" value="zf-RING_2"/>
    <property type="match status" value="1"/>
</dbReference>
<dbReference type="SMR" id="A0A3B6LGB7"/>
<evidence type="ECO:0000256" key="4">
    <source>
        <dbReference type="PROSITE-ProRule" id="PRU00175"/>
    </source>
</evidence>
<reference evidence="7" key="1">
    <citation type="submission" date="2018-08" db="EMBL/GenBank/DDBJ databases">
        <authorList>
            <person name="Rossello M."/>
        </authorList>
    </citation>
    <scope>NUCLEOTIDE SEQUENCE [LARGE SCALE GENOMIC DNA]</scope>
    <source>
        <strain evidence="7">cv. Chinese Spring</strain>
    </source>
</reference>
<dbReference type="InterPro" id="IPR051834">
    <property type="entry name" value="RING_finger_E3_ligase"/>
</dbReference>
<organism evidence="7">
    <name type="scientific">Triticum aestivum</name>
    <name type="common">Wheat</name>
    <dbReference type="NCBI Taxonomy" id="4565"/>
    <lineage>
        <taxon>Eukaryota</taxon>
        <taxon>Viridiplantae</taxon>
        <taxon>Streptophyta</taxon>
        <taxon>Embryophyta</taxon>
        <taxon>Tracheophyta</taxon>
        <taxon>Spermatophyta</taxon>
        <taxon>Magnoliopsida</taxon>
        <taxon>Liliopsida</taxon>
        <taxon>Poales</taxon>
        <taxon>Poaceae</taxon>
        <taxon>BOP clade</taxon>
        <taxon>Pooideae</taxon>
        <taxon>Triticodae</taxon>
        <taxon>Triticeae</taxon>
        <taxon>Triticinae</taxon>
        <taxon>Triticum</taxon>
    </lineage>
</organism>
<dbReference type="OMA" id="HEDCISM"/>
<dbReference type="PROSITE" id="PS50089">
    <property type="entry name" value="ZF_RING_2"/>
    <property type="match status" value="1"/>
</dbReference>
<dbReference type="Gramene" id="TraesSTA5B03G02802090.1">
    <property type="protein sequence ID" value="TraesSTA5B03G02802090.1.CDS1"/>
    <property type="gene ID" value="TraesSTA5B03G02802090"/>
</dbReference>
<dbReference type="Gramene" id="TraesPARA_EIv1.0_1639880.1">
    <property type="protein sequence ID" value="TraesPARA_EIv1.0_1639880.1.CDS1"/>
    <property type="gene ID" value="TraesPARA_EIv1.0_1639880"/>
</dbReference>
<dbReference type="OrthoDB" id="688307at2759"/>
<dbReference type="Gramene" id="TraesLDM5B03G02812460.1">
    <property type="protein sequence ID" value="TraesLDM5B03G02812460.1.CDS1"/>
    <property type="gene ID" value="TraesLDM5B03G02812460"/>
</dbReference>
<feature type="region of interest" description="Disordered" evidence="5">
    <location>
        <begin position="37"/>
        <end position="76"/>
    </location>
</feature>
<keyword evidence="2 4" id="KW-0863">Zinc-finger</keyword>
<dbReference type="Gramene" id="TraesMAC5B03G02809510.1">
    <property type="protein sequence ID" value="TraesMAC5B03G02809510.1.CDS1"/>
    <property type="gene ID" value="TraesMAC5B03G02809510"/>
</dbReference>